<name>A0AAD8DP43_MYTSE</name>
<accession>A0AAD8DP43</accession>
<comment type="caution">
    <text evidence="1">The sequence shown here is derived from an EMBL/GenBank/DDBJ whole genome shotgun (WGS) entry which is preliminary data.</text>
</comment>
<sequence length="1835" mass="216282">MPELEKQEFIKQTFIDRTDLTFLRSEDEQDFHKIDQQFYHWYEYVPFDVAFPELKKLILAENKPTERIGMLSVLIKCARKNPQHIKTLLQFTKDRHVNEPHKFKHQFVNNLLSQISTHELDVETWNILDQLFYSMEVYSESEKNVQLCVQSIVLYKVLHDEPVPEIVERKMEIDKFERNQLILNEEQNDKIFTYLLNSLLTKIRSSNIANKSDFDDNLQHLTNVLNLLKDWKKDISCFPFVLEKIQELVNIKLQNSWEINSDIYDIKKSWRKHMFEESLSLSLCEETCLNALKHKPQLLARHDKEIDALRADDAVSLRRLLARLRVYWPHSLAQQWTQAYLLNLNKPTGQKAVIRGLFALLPQDQIIDLAKKQTPDNFKINWGEIDQTKLIRMPPLTLEGDTLGEKRRHFNKLVARAIADKHYELCNIRADHSDVDNLLKIDIACKTRNVDYIMEVMKSTDMLYAATAIKKSTWLITEQQYAHIINPETDLTFLRSEDEQDFHKIDQQFYHWYEYVPFDVAFPELKKLILAENKPTERIGMLSVLIKCARKNPQHIKTLLQFTKDRHVNEPHKFKHQFVNNLLSQISTHELDVETWNILDQLFYSMEVYSESEKNVQLCLQSIVLYKVLHDEPVPEIVERKMEIDKFERNQLILNEEQNDKIFTYLLNSLLTKIRSSNIANKSDFDDNLQHLTNVLNLLKDWKKDISCFPFVLEKIQELVNIKLQNSWEINSDIYDIKKSWRKHMFEESLSLSLCEETCLNALKHKPQLLARHDKEIDALRADDAVSLRRLLSRLRVYWPHSLAQHWTQAYLLNLNKPTGQKAVIRGLFALLPQDQIIDLAKKHTPDNFKINWGEIDQTNPTYKKSELEYVMAPLDLQGDTLGERHQNYNKLLKTAIDNQQPVADFTLDDNDVEKLLKIDLACNNKNVDYIIDVFKRGDMLCLSRALAQSIWLITDPQYAHIINPDYLRTQLLPNMSTKAFIKLNKHIRHNIQDETRAEQFYLQEKKITDAYKWLPRCSVAFIEANIAKHVTHCKLRTFKRLCEKSPNIFEIFIKQVQYYDKTRYAQAVTFLLKADVEKYLDILEKESNCNSYNLPKFNDKATNIIMRKCPKRIMDKFDRNTKVIVESIIIYNLLHDLSVPADIQEQFSFGTLKSYGRKLNEEQKEKIFRYLYEFLLNKFKPITNEESSLTDSIGNIDCILRLLRDWNKQLTDYPFVIDKIKECVKVKRENAWKVSLLPIYNFNKSWRKHMFEESVAMSPCEEVCLNALKHEPQLLTRHQQVVDTLRANDAVSLRRLLAKLRIYWPHSLAQQWIDAYFLNLDKTDGHKATVRGICSALPQKLLLEFIEKYKPAQAKIDWNGIDDRVLSIQRFIAKNMHIARPQPSPDTILLYAKGDYLQFALPSLLAIFYNLNIVESQEHIPKLLDAPVSVQKHGIRLAYRKLEHETVKKIFFDCWKASKNASIRAIIFKFTFELLCREKDPVKAVSLWELIELFIDNLTFEEDKKIYDLMAHIEQIPLNVRAKYLMKSYKFMKSLAEKVKEDDRAHYQVLTAQLAQHSREIMDDMNPDFVTDVIQEFIDKDFFGTENYFGSVYPSGGIISVLSAYLLCSEDENIQKEKYEKVFVPVMQRAFTKWGEKRDGSYVIRDHFQYLLTRLSDDIKEYVAEKKKIIPVKMFIDIQTELDKNLTISENYMLLSKWKLTVAVVKLVGKLNSDGKDWEGIVTEIAPEFGKICLDYLKEDVKLHFPCIYKLFAKVLNAMFLTLITNDKTKVTIYESLLADTEFVQGYLLTILNSCDSYSYDKENYGDLWNKILEHPSVEVQMHYYYRKRDERRY</sequence>
<protein>
    <submittedName>
        <fullName evidence="1">Uncharacterized protein</fullName>
    </submittedName>
</protein>
<evidence type="ECO:0000313" key="2">
    <source>
        <dbReference type="Proteomes" id="UP001231518"/>
    </source>
</evidence>
<dbReference type="Proteomes" id="UP001231518">
    <property type="component" value="Chromosome 21"/>
</dbReference>
<dbReference type="EMBL" id="JARGEI010000022">
    <property type="protein sequence ID" value="KAJ8711302.1"/>
    <property type="molecule type" value="Genomic_DNA"/>
</dbReference>
<reference evidence="1" key="1">
    <citation type="submission" date="2023-03" db="EMBL/GenBank/DDBJ databases">
        <title>Chromosome-level genomes of two armyworms, Mythimna separata and Mythimna loreyi, provide insights into the biosynthesis and reception of sex pheromones.</title>
        <authorList>
            <person name="Zhao H."/>
        </authorList>
    </citation>
    <scope>NUCLEOTIDE SEQUENCE</scope>
    <source>
        <strain evidence="1">BeijingLab</strain>
        <tissue evidence="1">Pupa</tissue>
    </source>
</reference>
<keyword evidence="2" id="KW-1185">Reference proteome</keyword>
<evidence type="ECO:0000313" key="1">
    <source>
        <dbReference type="EMBL" id="KAJ8711302.1"/>
    </source>
</evidence>
<gene>
    <name evidence="1" type="ORF">PYW07_008544</name>
</gene>
<proteinExistence type="predicted"/>
<organism evidence="1 2">
    <name type="scientific">Mythimna separata</name>
    <name type="common">Oriental armyworm</name>
    <name type="synonym">Pseudaletia separata</name>
    <dbReference type="NCBI Taxonomy" id="271217"/>
    <lineage>
        <taxon>Eukaryota</taxon>
        <taxon>Metazoa</taxon>
        <taxon>Ecdysozoa</taxon>
        <taxon>Arthropoda</taxon>
        <taxon>Hexapoda</taxon>
        <taxon>Insecta</taxon>
        <taxon>Pterygota</taxon>
        <taxon>Neoptera</taxon>
        <taxon>Endopterygota</taxon>
        <taxon>Lepidoptera</taxon>
        <taxon>Glossata</taxon>
        <taxon>Ditrysia</taxon>
        <taxon>Noctuoidea</taxon>
        <taxon>Noctuidae</taxon>
        <taxon>Noctuinae</taxon>
        <taxon>Hadenini</taxon>
        <taxon>Mythimna</taxon>
    </lineage>
</organism>